<dbReference type="PANTHER" id="PTHR13245:SF14">
    <property type="entry name" value="RRP15-LIKE PROTEIN"/>
    <property type="match status" value="1"/>
</dbReference>
<evidence type="ECO:0000256" key="3">
    <source>
        <dbReference type="SAM" id="MobiDB-lite"/>
    </source>
</evidence>
<comment type="caution">
    <text evidence="4">The sequence shown here is derived from an EMBL/GenBank/DDBJ whole genome shotgun (WGS) entry which is preliminary data.</text>
</comment>
<dbReference type="GO" id="GO:0000470">
    <property type="term" value="P:maturation of LSU-rRNA"/>
    <property type="evidence" value="ECO:0007669"/>
    <property type="project" value="TreeGrafter"/>
</dbReference>
<dbReference type="PANTHER" id="PTHR13245">
    <property type="entry name" value="RRP15-LIKE PROTEIN"/>
    <property type="match status" value="1"/>
</dbReference>
<organism evidence="4 5">
    <name type="scientific">Pseudolycoriella hygida</name>
    <dbReference type="NCBI Taxonomy" id="35572"/>
    <lineage>
        <taxon>Eukaryota</taxon>
        <taxon>Metazoa</taxon>
        <taxon>Ecdysozoa</taxon>
        <taxon>Arthropoda</taxon>
        <taxon>Hexapoda</taxon>
        <taxon>Insecta</taxon>
        <taxon>Pterygota</taxon>
        <taxon>Neoptera</taxon>
        <taxon>Endopterygota</taxon>
        <taxon>Diptera</taxon>
        <taxon>Nematocera</taxon>
        <taxon>Sciaroidea</taxon>
        <taxon>Sciaridae</taxon>
        <taxon>Pseudolycoriella</taxon>
    </lineage>
</organism>
<dbReference type="AlphaFoldDB" id="A0A9Q0MNS5"/>
<gene>
    <name evidence="4" type="ORF">Bhyg_13734</name>
</gene>
<feature type="compositionally biased region" description="Polar residues" evidence="3">
    <location>
        <begin position="255"/>
        <end position="273"/>
    </location>
</feature>
<feature type="compositionally biased region" description="Acidic residues" evidence="3">
    <location>
        <begin position="278"/>
        <end position="298"/>
    </location>
</feature>
<accession>A0A9Q0MNS5</accession>
<evidence type="ECO:0000313" key="4">
    <source>
        <dbReference type="EMBL" id="KAJ6635151.1"/>
    </source>
</evidence>
<feature type="region of interest" description="Disordered" evidence="3">
    <location>
        <begin position="225"/>
        <end position="298"/>
    </location>
</feature>
<feature type="compositionally biased region" description="Basic and acidic residues" evidence="3">
    <location>
        <begin position="225"/>
        <end position="241"/>
    </location>
</feature>
<evidence type="ECO:0000256" key="2">
    <source>
        <dbReference type="ARBA" id="ARBA00017475"/>
    </source>
</evidence>
<dbReference type="EMBL" id="WJQU01000004">
    <property type="protein sequence ID" value="KAJ6635151.1"/>
    <property type="molecule type" value="Genomic_DNA"/>
</dbReference>
<evidence type="ECO:0000313" key="5">
    <source>
        <dbReference type="Proteomes" id="UP001151699"/>
    </source>
</evidence>
<name>A0A9Q0MNS5_9DIPT</name>
<protein>
    <recommendedName>
        <fullName evidence="2">RRP15-like protein</fullName>
    </recommendedName>
</protein>
<sequence length="298" mass="34147">MIGGAMKPVKQLKKSKKLTKRKQIDKTSIDYSSDSSNEEQVHAMVDERVSDDSDRDNNSPVDEESKEIKKSAIQLGFANAFAKVMKQEKPKNKKHVFLSKSKKINDQLEEKEQKLDFEIDGEIKEEKPIKTELDLDIEMKSSDRKNKAVTLRMKPSLMDREREKAFKKIATKGVVQLFNAVRVQQKDLTKKLDEVGPLDHRKDAVLNNINKKKFLDVLMGGNRAKSELVDNPVKDESREESANDADYTETDRPDPTSSQWSVLRNDFMTNKKMTNWDKDEDSDGEDNAMDTDNDSDTE</sequence>
<dbReference type="OrthoDB" id="20949at2759"/>
<keyword evidence="5" id="KW-1185">Reference proteome</keyword>
<comment type="similarity">
    <text evidence="1">Belongs to the RRP15 family.</text>
</comment>
<reference evidence="4" key="1">
    <citation type="submission" date="2022-07" db="EMBL/GenBank/DDBJ databases">
        <authorList>
            <person name="Trinca V."/>
            <person name="Uliana J.V.C."/>
            <person name="Torres T.T."/>
            <person name="Ward R.J."/>
            <person name="Monesi N."/>
        </authorList>
    </citation>
    <scope>NUCLEOTIDE SEQUENCE</scope>
    <source>
        <strain evidence="4">HSMRA1968</strain>
        <tissue evidence="4">Whole embryos</tissue>
    </source>
</reference>
<evidence type="ECO:0000256" key="1">
    <source>
        <dbReference type="ARBA" id="ARBA00007462"/>
    </source>
</evidence>
<dbReference type="GO" id="GO:0030687">
    <property type="term" value="C:preribosome, large subunit precursor"/>
    <property type="evidence" value="ECO:0007669"/>
    <property type="project" value="TreeGrafter"/>
</dbReference>
<feature type="region of interest" description="Disordered" evidence="3">
    <location>
        <begin position="1"/>
        <end position="69"/>
    </location>
</feature>
<dbReference type="Proteomes" id="UP001151699">
    <property type="component" value="Chromosome C"/>
</dbReference>
<dbReference type="InterPro" id="IPR012459">
    <property type="entry name" value="Rrp15"/>
</dbReference>
<proteinExistence type="inferred from homology"/>
<feature type="compositionally biased region" description="Basic and acidic residues" evidence="3">
    <location>
        <begin position="39"/>
        <end position="57"/>
    </location>
</feature>
<dbReference type="Pfam" id="PF07890">
    <property type="entry name" value="Rrp15p"/>
    <property type="match status" value="1"/>
</dbReference>
<feature type="compositionally biased region" description="Basic residues" evidence="3">
    <location>
        <begin position="10"/>
        <end position="21"/>
    </location>
</feature>
<dbReference type="GO" id="GO:0000460">
    <property type="term" value="P:maturation of 5.8S rRNA"/>
    <property type="evidence" value="ECO:0007669"/>
    <property type="project" value="TreeGrafter"/>
</dbReference>